<dbReference type="Pfam" id="PF26579">
    <property type="entry name" value="Ig_CFAP47"/>
    <property type="match status" value="1"/>
</dbReference>
<dbReference type="OrthoDB" id="10060824at2759"/>
<dbReference type="GO" id="GO:0005929">
    <property type="term" value="C:cilium"/>
    <property type="evidence" value="ECO:0007669"/>
    <property type="project" value="TreeGrafter"/>
</dbReference>
<feature type="region of interest" description="Disordered" evidence="1">
    <location>
        <begin position="3138"/>
        <end position="3166"/>
    </location>
</feature>
<reference evidence="4" key="1">
    <citation type="submission" date="2021-05" db="EMBL/GenBank/DDBJ databases">
        <title>The genome of the haptophyte Pavlova lutheri (Diacronema luteri, Pavlovales) - a model for lipid biosynthesis in eukaryotic algae.</title>
        <authorList>
            <person name="Hulatt C.J."/>
            <person name="Posewitz M.C."/>
        </authorList>
    </citation>
    <scope>NUCLEOTIDE SEQUENCE</scope>
    <source>
        <strain evidence="4">NIVA-4/92</strain>
    </source>
</reference>
<feature type="region of interest" description="Disordered" evidence="1">
    <location>
        <begin position="2267"/>
        <end position="2316"/>
    </location>
</feature>
<feature type="region of interest" description="Disordered" evidence="1">
    <location>
        <begin position="1798"/>
        <end position="1842"/>
    </location>
</feature>
<feature type="region of interest" description="Disordered" evidence="1">
    <location>
        <begin position="1117"/>
        <end position="1144"/>
    </location>
</feature>
<evidence type="ECO:0000313" key="5">
    <source>
        <dbReference type="Proteomes" id="UP000751190"/>
    </source>
</evidence>
<protein>
    <recommendedName>
        <fullName evidence="6">Calponin-homology (CH) domain-containing protein</fullName>
    </recommendedName>
</protein>
<keyword evidence="5" id="KW-1185">Reference proteome</keyword>
<name>A0A8J5XKU5_DIALT</name>
<dbReference type="PANTHER" id="PTHR45912:SF3">
    <property type="entry name" value="CILIA- AND FLAGELLA-ASSOCIATED PROTEIN 47"/>
    <property type="match status" value="1"/>
</dbReference>
<dbReference type="InterPro" id="IPR056343">
    <property type="entry name" value="CFAP47_dom"/>
</dbReference>
<dbReference type="Gene3D" id="2.60.40.10">
    <property type="entry name" value="Immunoglobulins"/>
    <property type="match status" value="5"/>
</dbReference>
<evidence type="ECO:0008006" key="6">
    <source>
        <dbReference type="Google" id="ProtNLM"/>
    </source>
</evidence>
<feature type="compositionally biased region" description="Basic residues" evidence="1">
    <location>
        <begin position="1458"/>
        <end position="1469"/>
    </location>
</feature>
<feature type="compositionally biased region" description="Low complexity" evidence="1">
    <location>
        <begin position="1123"/>
        <end position="1144"/>
    </location>
</feature>
<dbReference type="InterPro" id="IPR058952">
    <property type="entry name" value="Ig_CFAP47"/>
</dbReference>
<feature type="compositionally biased region" description="Low complexity" evidence="1">
    <location>
        <begin position="2299"/>
        <end position="2311"/>
    </location>
</feature>
<feature type="region of interest" description="Disordered" evidence="1">
    <location>
        <begin position="1451"/>
        <end position="1508"/>
    </location>
</feature>
<feature type="compositionally biased region" description="Low complexity" evidence="1">
    <location>
        <begin position="2543"/>
        <end position="2554"/>
    </location>
</feature>
<sequence>MAEEYGDDVAYGHVRVHPPSVDFIDVERGIKYVIKVAVKNVSHRQERIRFFAPPAGSGFSVQKLSTTTVAPGIEASAEVEFVLAADEDYHATLKVDVSGRIVEVPMHAYRPRAEVVLDTVVNFGPVVHERAASRVLKVFNRGRRSAKLAFDVSMVEASGDEIPAAQRRERSAFTIQPDTCQLAAGEEAELRVELDARSLGPARGLARLRIDGGIGPSLVDLAANVLQQRVELLDAKGQPVPGRLLFGQLYAGLERKLACTLVNNGPSMVSFFFSTLRDDDEPQELAEDEQLEGELSDAVFEAAPVDGQIQPFETAHVTFAFRPPQQPPSKAGFRSTRAELGARAPLRFGVGKRLNVLETEQRIDLILSGEAVAPAVSLSRPTLQFAQPCKLHDQQDALVTLSNANLEMAVDYSIDKISHFKVTPAAGRLAPGGSRELVVTFAPKQQGAMQRSFAVQLFKGSVLTLPLHVSAVCQGTNGRRRIVGGPLALPEDFAREPQFALATARPLDGGISTLALTKPVGELAQTGRTPVWQQAAVLDQALETGLGGLAKKRTFAEQMALQGALRTRDVQQTGFELAPHELAALSSHRERYTAFLRQAHADRSTREHSRFVKPAVRDVAAFELGVDLGMPSLCARGAHPLGGGWSALEPLVALPRVREPLWLEQPYDADGGFGADGGKGAHSKGLLFDDRKLIKRKHKPVPTTSEETAQCNMSLQPKELLLVTGGPKTVNFGTISVFTTVHRSFNVANDLLTHVLVSVDAHDEAELAQSSPPSQVVPPGGIAGFDLLFSSGDVGTFRKTIAYSINDRYSFKFTALAEVVPIDVELSTDELRFAFDEHDLSHQLTLPVTLFNRGTYKAEFESRGPAVTAKRPVAFVAEPATSVVEAGKHRDVLITFKPTPGAVNEHVFTFVVEGGPSRTLLCKAEVEEARCSCEPKRLDYGLVSVGIAREMSVSVKAHGAEPTVIYWDQPPAGLEIVPMVSRIAANSSVEVLFVLAAGAPLRLDAPVSAHVRGGKPIRVHVSADAQLPQVGIVEDEFAFGTVTVGARATLALTLANSGALGAALDLRLGAMAGFSVEHAAADADGPPVNAGDEAEEAEVPVQLLSTVEDAVAEVGGGRRARGDGAAASGAPPADESGGATAGGTEAAERDYRIWVRAGAQIVLRFSFVPTEEGSFDFELPIAHVGLAVSPALRRAVSARAVAALLVVSPRHLDLGSCIVRPAIYPYTAQVTVTNVDPRRSTLSWEIDTRSLAAGEVVALSPASGVLGADEVATVSVTFCPEAPCALDRLSLPVFLGDDRAKPYVTLELSARGVRPRLTFDRSEVVLPPVPLGFTSAATFLVVNDGYDNLELSYKLPADTAKVPLTLSFPEGNMVGLGREQLPVVLAFSSKKPMAFTARVFLIDGAGRRFGISVSGSTDNSPLTYQPWLHEQRGMVELVSTAGKPLMIQTKDGVDLSAPRRRASLNKRRQSKDATARAPALLPPGAPPADRTPGAPPPPLRPEWPTGGALSRALAEAEAEAEVLQPWIRAFLLDLPSQRPFPGALLAARGRPLIEILEAVSGKSLAQLVPREVQAIIARPPKSRVALARALCRQYEVLIIFLKQHGALLAELRPDDLLSRDDYVRLHAARRAAAAAAAAVALARPPATRGSMAPGAEDGSTAADNDGRPLDARLTDGERKAMLARHRLLSLRAWCNVFYQTIKVFVLARITPRALRTTPGVPELLSKSDDFENTLIGSNCSSPTEGVLLHWLTLHWRRAAPDRAVGPLARITSFEELRDGHVLAALILSHVPFLAPSAREPAADDADADAPPADGVGSEIDGGAERTRAPKPGSSIGALHPAPCSAEEAERNVQLCIEAMTTGLAVERPPSVEAIVRGSERSLILVVLGLYQTLPHYVPKATIEFAGALHEELTKRIELTNPAKRPIQYVVKLEGSKAFELPLGRVARIDARSTLAFPVTFASRFAADASARLLFLSRGDGVGVAHATTLSFVLHATITSKKPHATLSVESPLYRVAEIEVSVTNPFELACTFQIALTETRPPLDVDDASTGVGISAAAPPRVSLGGRAGAGAGAGASASATSAGSAAGSALTADSSGALDRLSELERALTRLPAAFHVASADPRKPETSLQLAPGGSATIRLQFLPFMLGEHTVELSFVDPRVGEFVYVVHGNGQLPLATDTLTFRTDAGTSTSVQLALPFRNEALEKARADALRRLAKVRDKDLEKSREPLRRSPLYFKLDFSGTYFAGPQHVELVQAEGALKARRGAGRATSTAAGLGGTRPPAATPHEGEPPPPTAGGASATSPPGSARTKVPDGAAANLVSLQFLPKQAGMYTSKLVLYSPLDVRVFNLAGNAPSPGARATLEFAAPARRAIRQELPIINATPVAWELSAVLSGQYFRGPSSLRVPAGGSEVYAIEFAPEWICESRGELVLANSATGDRFVYALSGVGEEPLAEGTVLIDVVARSTVRHEFAVYNVSADGRECECVVESDLRHVTGEPTVRVPARTGAVPFGKQQWNMGGTTAGGASRRPSVTEPPPRASAGAAGARRASALGRAPPARYSLAISPQLGGAVHGSITIRAPDGRFMWYTVEIRAAPPPAERTIDVSADVRTAAVLEVEVANPSLEAVRFDVELEGEGLLGEPSLSIGPGPNAVAKYELMFSPLVAGVSSGAISFVSAHVGEFWYKLLLTARQPPAEELGLLEVELGRSATHEVRIDNPLPEQITLRAVSTNPRIWSIGVRGGSALTLAPFGSIDALVAYSPSALSVEQRATIQLVHPRLAPWEFAVRGIGLRPTRMEQTEVSSELHAITSAAVAFVNPLEEPVTVSVTLDAPNAAEGAFALLMRRTSGIVVAPGAKLQVPFTFEARDMHERGATVTVRTAGSAPLLWEFPIVAYAESKPTLKPLTLAVRARQQLQTMLELPLVGLDDGGGPTAFTAQLQGVAEEHERLIFDSLRMQVAGPPGPNRLLPVAVQWTPLRPLKTHASIVIRQNGGGRWKYDAILHASAPEVDDVIMLEATLNRTASVSFALANAFNTEAEFSASFTAESPAVFSVRPSRGVLPRAGSEGHQFVVSFTPFEYGKMAVGVLVIVTADMQWSYEVRGKPPTFVLPEPKKRVDNRIDPAIDRKLKEDKLVSQNKNYMRRNIEQLGPPESATRNRRSDIS</sequence>
<dbReference type="Proteomes" id="UP000751190">
    <property type="component" value="Unassembled WGS sequence"/>
</dbReference>
<organism evidence="4 5">
    <name type="scientific">Diacronema lutheri</name>
    <name type="common">Unicellular marine alga</name>
    <name type="synonym">Monochrysis lutheri</name>
    <dbReference type="NCBI Taxonomy" id="2081491"/>
    <lineage>
        <taxon>Eukaryota</taxon>
        <taxon>Haptista</taxon>
        <taxon>Haptophyta</taxon>
        <taxon>Pavlovophyceae</taxon>
        <taxon>Pavlovales</taxon>
        <taxon>Pavlovaceae</taxon>
        <taxon>Diacronema</taxon>
    </lineage>
</organism>
<dbReference type="OMA" id="PMTNEAK"/>
<dbReference type="Pfam" id="PF14874">
    <property type="entry name" value="PapD-like"/>
    <property type="match status" value="1"/>
</dbReference>
<feature type="domain" description="CFAP47-like immunoglobulin-like" evidence="3">
    <location>
        <begin position="2899"/>
        <end position="3007"/>
    </location>
</feature>
<dbReference type="EMBL" id="JAGTXO010000008">
    <property type="protein sequence ID" value="KAG8466171.1"/>
    <property type="molecule type" value="Genomic_DNA"/>
</dbReference>
<dbReference type="InterPro" id="IPR013783">
    <property type="entry name" value="Ig-like_fold"/>
</dbReference>
<evidence type="ECO:0000256" key="1">
    <source>
        <dbReference type="SAM" id="MobiDB-lite"/>
    </source>
</evidence>
<feature type="region of interest" description="Disordered" evidence="1">
    <location>
        <begin position="2515"/>
        <end position="2554"/>
    </location>
</feature>
<evidence type="ECO:0000259" key="2">
    <source>
        <dbReference type="Pfam" id="PF24529"/>
    </source>
</evidence>
<feature type="domain" description="Cilia- and flagella-associated protein 47" evidence="2">
    <location>
        <begin position="1516"/>
        <end position="1709"/>
    </location>
</feature>
<dbReference type="GO" id="GO:0060271">
    <property type="term" value="P:cilium assembly"/>
    <property type="evidence" value="ECO:0007669"/>
    <property type="project" value="TreeGrafter"/>
</dbReference>
<accession>A0A8J5XKU5</accession>
<proteinExistence type="predicted"/>
<gene>
    <name evidence="4" type="ORF">KFE25_001927</name>
</gene>
<evidence type="ECO:0000313" key="4">
    <source>
        <dbReference type="EMBL" id="KAG8466171.1"/>
    </source>
</evidence>
<comment type="caution">
    <text evidence="4">The sequence shown here is derived from an EMBL/GenBank/DDBJ whole genome shotgun (WGS) entry which is preliminary data.</text>
</comment>
<feature type="region of interest" description="Disordered" evidence="1">
    <location>
        <begin position="1646"/>
        <end position="1670"/>
    </location>
</feature>
<evidence type="ECO:0000259" key="3">
    <source>
        <dbReference type="Pfam" id="PF26579"/>
    </source>
</evidence>
<dbReference type="PANTHER" id="PTHR45912">
    <property type="entry name" value="CILIA- AND FLAGELLA-ASSOCIATED PROTEIN 47"/>
    <property type="match status" value="1"/>
</dbReference>
<feature type="compositionally biased region" description="Low complexity" evidence="1">
    <location>
        <begin position="2270"/>
        <end position="2289"/>
    </location>
</feature>
<dbReference type="Pfam" id="PF24529">
    <property type="entry name" value="CFAP47"/>
    <property type="match status" value="1"/>
</dbReference>